<sequence length="111" mass="11519">MAHEVNGARGEVALRAGGEDLVIAATMHGLAAVSTQLECKSLADLFERLSGVEVGATLAAIQCLTVRGDKIKALGKIKLKDFKACAAAFNAALSHHFEGDEGNDQAAEEAI</sequence>
<evidence type="ECO:0000313" key="2">
    <source>
        <dbReference type="Proteomes" id="UP001161580"/>
    </source>
</evidence>
<dbReference type="AlphaFoldDB" id="A0AAE3QH47"/>
<proteinExistence type="predicted"/>
<evidence type="ECO:0000313" key="1">
    <source>
        <dbReference type="EMBL" id="MDI7923405.1"/>
    </source>
</evidence>
<organism evidence="1 2">
    <name type="scientific">Ferirhizobium litorale</name>
    <dbReference type="NCBI Taxonomy" id="2927786"/>
    <lineage>
        <taxon>Bacteria</taxon>
        <taxon>Pseudomonadati</taxon>
        <taxon>Pseudomonadota</taxon>
        <taxon>Alphaproteobacteria</taxon>
        <taxon>Hyphomicrobiales</taxon>
        <taxon>Rhizobiaceae</taxon>
        <taxon>Ferirhizobium</taxon>
    </lineage>
</organism>
<name>A0AAE3QH47_9HYPH</name>
<reference evidence="1" key="1">
    <citation type="submission" date="2022-03" db="EMBL/GenBank/DDBJ databases">
        <title>Fererhizobium litorale gen. nov., sp. nov., isolated from sandy sediments of the Sea of Japan seashore.</title>
        <authorList>
            <person name="Romanenko L."/>
            <person name="Kurilenko V."/>
            <person name="Otstavnykh N."/>
            <person name="Svetashev V."/>
            <person name="Tekutyeva L."/>
            <person name="Isaeva M."/>
            <person name="Mikhailov V."/>
        </authorList>
    </citation>
    <scope>NUCLEOTIDE SEQUENCE</scope>
    <source>
        <strain evidence="1">KMM 9576</strain>
    </source>
</reference>
<dbReference type="EMBL" id="JALDYZ010000008">
    <property type="protein sequence ID" value="MDI7923405.1"/>
    <property type="molecule type" value="Genomic_DNA"/>
</dbReference>
<accession>A0AAE3QH47</accession>
<dbReference type="RefSeq" id="WP_311794468.1">
    <property type="nucleotide sequence ID" value="NZ_JALDYZ010000008.1"/>
</dbReference>
<keyword evidence="2" id="KW-1185">Reference proteome</keyword>
<protein>
    <submittedName>
        <fullName evidence="1">Uncharacterized protein</fullName>
    </submittedName>
</protein>
<dbReference type="Proteomes" id="UP001161580">
    <property type="component" value="Unassembled WGS sequence"/>
</dbReference>
<gene>
    <name evidence="1" type="ORF">MRS75_15080</name>
</gene>
<comment type="caution">
    <text evidence="1">The sequence shown here is derived from an EMBL/GenBank/DDBJ whole genome shotgun (WGS) entry which is preliminary data.</text>
</comment>